<reference evidence="11 12" key="1">
    <citation type="journal article" date="2012" name="J. Bacteriol.">
        <title>Genome Sequence of Nitratireductor indicus Type Strain C115.</title>
        <authorList>
            <person name="Lai Q."/>
            <person name="Li G."/>
            <person name="Yu Z."/>
            <person name="Shao Z."/>
        </authorList>
    </citation>
    <scope>NUCLEOTIDE SEQUENCE [LARGE SCALE GENOMIC DNA]</scope>
    <source>
        <strain evidence="11 12">C115</strain>
    </source>
</reference>
<evidence type="ECO:0000256" key="1">
    <source>
        <dbReference type="ARBA" id="ARBA00001971"/>
    </source>
</evidence>
<name>K2NQL9_9HYPH</name>
<sequence>MLNIRLYLAQRISAMIMVPFVITHIAVMIYAIQGGLSAAEILGRTQGSVFWFLFYGMFVAAVSVHAAIGVRVIVSETTGLRGSALSLLSGASFLLFLFLGARAVMAVTVSA</sequence>
<keyword evidence="4" id="KW-0349">Heme</keyword>
<dbReference type="Proteomes" id="UP000007374">
    <property type="component" value="Unassembled WGS sequence"/>
</dbReference>
<evidence type="ECO:0008006" key="13">
    <source>
        <dbReference type="Google" id="ProtNLM"/>
    </source>
</evidence>
<gene>
    <name evidence="11" type="ORF">NA8A_22526</name>
</gene>
<dbReference type="Gene3D" id="1.20.1300.10">
    <property type="entry name" value="Fumarate reductase/succinate dehydrogenase, transmembrane subunit"/>
    <property type="match status" value="1"/>
</dbReference>
<dbReference type="GO" id="GO:0016020">
    <property type="term" value="C:membrane"/>
    <property type="evidence" value="ECO:0007669"/>
    <property type="project" value="UniProtKB-SubCell"/>
</dbReference>
<comment type="cofactor">
    <cofactor evidence="1">
        <name>heme</name>
        <dbReference type="ChEBI" id="CHEBI:30413"/>
    </cofactor>
</comment>
<dbReference type="EMBL" id="AMSI01000024">
    <property type="protein sequence ID" value="EKF40124.1"/>
    <property type="molecule type" value="Genomic_DNA"/>
</dbReference>
<comment type="function">
    <text evidence="2">Membrane-anchoring subunit of succinate dehydrogenase (SDH).</text>
</comment>
<keyword evidence="9 10" id="KW-0472">Membrane</keyword>
<evidence type="ECO:0000256" key="8">
    <source>
        <dbReference type="ARBA" id="ARBA00023004"/>
    </source>
</evidence>
<dbReference type="OrthoDB" id="5787321at2"/>
<dbReference type="eggNOG" id="COG2142">
    <property type="taxonomic scope" value="Bacteria"/>
</dbReference>
<dbReference type="Pfam" id="PF01127">
    <property type="entry name" value="Sdh_cyt"/>
    <property type="match status" value="1"/>
</dbReference>
<dbReference type="SUPFAM" id="SSF81343">
    <property type="entry name" value="Fumarate reductase respiratory complex transmembrane subunits"/>
    <property type="match status" value="1"/>
</dbReference>
<dbReference type="InterPro" id="IPR000701">
    <property type="entry name" value="SuccDH_FuR_B_TM-su"/>
</dbReference>
<keyword evidence="5 10" id="KW-0812">Transmembrane</keyword>
<keyword evidence="12" id="KW-1185">Reference proteome</keyword>
<evidence type="ECO:0000313" key="12">
    <source>
        <dbReference type="Proteomes" id="UP000007374"/>
    </source>
</evidence>
<comment type="subcellular location">
    <subcellularLocation>
        <location evidence="3">Membrane</location>
    </subcellularLocation>
</comment>
<dbReference type="PATRIC" id="fig|1231190.3.peg.4649"/>
<dbReference type="InterPro" id="IPR034804">
    <property type="entry name" value="SQR/QFR_C/D"/>
</dbReference>
<feature type="transmembrane region" description="Helical" evidence="10">
    <location>
        <begin position="52"/>
        <end position="73"/>
    </location>
</feature>
<evidence type="ECO:0000256" key="6">
    <source>
        <dbReference type="ARBA" id="ARBA00022723"/>
    </source>
</evidence>
<accession>K2NQL9</accession>
<evidence type="ECO:0000256" key="3">
    <source>
        <dbReference type="ARBA" id="ARBA00004370"/>
    </source>
</evidence>
<evidence type="ECO:0000256" key="10">
    <source>
        <dbReference type="SAM" id="Phobius"/>
    </source>
</evidence>
<organism evidence="11 12">
    <name type="scientific">Nitratireductor indicus C115</name>
    <dbReference type="NCBI Taxonomy" id="1231190"/>
    <lineage>
        <taxon>Bacteria</taxon>
        <taxon>Pseudomonadati</taxon>
        <taxon>Pseudomonadota</taxon>
        <taxon>Alphaproteobacteria</taxon>
        <taxon>Hyphomicrobiales</taxon>
        <taxon>Phyllobacteriaceae</taxon>
        <taxon>Nitratireductor</taxon>
    </lineage>
</organism>
<keyword evidence="8" id="KW-0408">Iron</keyword>
<keyword evidence="6" id="KW-0479">Metal-binding</keyword>
<evidence type="ECO:0000256" key="2">
    <source>
        <dbReference type="ARBA" id="ARBA00004050"/>
    </source>
</evidence>
<dbReference type="RefSeq" id="WP_009452735.1">
    <property type="nucleotide sequence ID" value="NZ_AMSI01000024.1"/>
</dbReference>
<evidence type="ECO:0000313" key="11">
    <source>
        <dbReference type="EMBL" id="EKF40124.1"/>
    </source>
</evidence>
<dbReference type="STRING" id="721133.SAMN05216176_11725"/>
<keyword evidence="7 10" id="KW-1133">Transmembrane helix</keyword>
<feature type="transmembrane region" description="Helical" evidence="10">
    <location>
        <begin position="85"/>
        <end position="105"/>
    </location>
</feature>
<evidence type="ECO:0000256" key="5">
    <source>
        <dbReference type="ARBA" id="ARBA00022692"/>
    </source>
</evidence>
<evidence type="ECO:0000256" key="9">
    <source>
        <dbReference type="ARBA" id="ARBA00023136"/>
    </source>
</evidence>
<feature type="transmembrane region" description="Helical" evidence="10">
    <location>
        <begin position="12"/>
        <end position="32"/>
    </location>
</feature>
<protein>
    <recommendedName>
        <fullName evidence="13">Succinate dehydrogenase</fullName>
    </recommendedName>
</protein>
<comment type="caution">
    <text evidence="11">The sequence shown here is derived from an EMBL/GenBank/DDBJ whole genome shotgun (WGS) entry which is preliminary data.</text>
</comment>
<dbReference type="AlphaFoldDB" id="K2NQL9"/>
<proteinExistence type="predicted"/>
<dbReference type="GO" id="GO:0046872">
    <property type="term" value="F:metal ion binding"/>
    <property type="evidence" value="ECO:0007669"/>
    <property type="project" value="UniProtKB-KW"/>
</dbReference>
<evidence type="ECO:0000256" key="7">
    <source>
        <dbReference type="ARBA" id="ARBA00022989"/>
    </source>
</evidence>
<evidence type="ECO:0000256" key="4">
    <source>
        <dbReference type="ARBA" id="ARBA00022617"/>
    </source>
</evidence>